<evidence type="ECO:0000313" key="2">
    <source>
        <dbReference type="Proteomes" id="UP001141253"/>
    </source>
</evidence>
<reference evidence="1" key="1">
    <citation type="submission" date="2022-10" db="EMBL/GenBank/DDBJ databases">
        <authorList>
            <person name="Hyden B.L."/>
            <person name="Feng K."/>
            <person name="Yates T."/>
            <person name="Jawdy S."/>
            <person name="Smart L.B."/>
            <person name="Muchero W."/>
        </authorList>
    </citation>
    <scope>NUCLEOTIDE SEQUENCE</scope>
    <source>
        <tissue evidence="1">Shoot tip</tissue>
    </source>
</reference>
<sequence length="133" mass="15240">MVLWEITLGTAYFLGLKRTYKLALRIQRRLISRKYPRIRQFAQRMPNGFAQNVDQEHASDASSSILIILSVTQICSLLYISWTTSTGSISFMTSPLARVVSLHVCALYSVHAKTGFMFPRIWLFPPWVSISRL</sequence>
<accession>A0ABQ9BSA3</accession>
<comment type="caution">
    <text evidence="1">The sequence shown here is derived from an EMBL/GenBank/DDBJ whole genome shotgun (WGS) entry which is preliminary data.</text>
</comment>
<dbReference type="PANTHER" id="PTHR35998:SF1">
    <property type="entry name" value="OS02G0127900 PROTEIN"/>
    <property type="match status" value="1"/>
</dbReference>
<dbReference type="EMBL" id="JAPFFI010000007">
    <property type="protein sequence ID" value="KAJ6389012.1"/>
    <property type="molecule type" value="Genomic_DNA"/>
</dbReference>
<reference evidence="1" key="2">
    <citation type="journal article" date="2023" name="Int. J. Mol. Sci.">
        <title>De Novo Assembly and Annotation of 11 Diverse Shrub Willow (Salix) Genomes Reveals Novel Gene Organization in Sex-Linked Regions.</title>
        <authorList>
            <person name="Hyden B."/>
            <person name="Feng K."/>
            <person name="Yates T.B."/>
            <person name="Jawdy S."/>
            <person name="Cereghino C."/>
            <person name="Smart L.B."/>
            <person name="Muchero W."/>
        </authorList>
    </citation>
    <scope>NUCLEOTIDE SEQUENCE</scope>
    <source>
        <tissue evidence="1">Shoot tip</tissue>
    </source>
</reference>
<gene>
    <name evidence="1" type="ORF">OIU77_027379</name>
</gene>
<name>A0ABQ9BSA3_9ROSI</name>
<proteinExistence type="predicted"/>
<evidence type="ECO:0000313" key="1">
    <source>
        <dbReference type="EMBL" id="KAJ6389012.1"/>
    </source>
</evidence>
<organism evidence="1 2">
    <name type="scientific">Salix suchowensis</name>
    <dbReference type="NCBI Taxonomy" id="1278906"/>
    <lineage>
        <taxon>Eukaryota</taxon>
        <taxon>Viridiplantae</taxon>
        <taxon>Streptophyta</taxon>
        <taxon>Embryophyta</taxon>
        <taxon>Tracheophyta</taxon>
        <taxon>Spermatophyta</taxon>
        <taxon>Magnoliopsida</taxon>
        <taxon>eudicotyledons</taxon>
        <taxon>Gunneridae</taxon>
        <taxon>Pentapetalae</taxon>
        <taxon>rosids</taxon>
        <taxon>fabids</taxon>
        <taxon>Malpighiales</taxon>
        <taxon>Salicaceae</taxon>
        <taxon>Saliceae</taxon>
        <taxon>Salix</taxon>
    </lineage>
</organism>
<protein>
    <submittedName>
        <fullName evidence="1">Uncharacterized protein</fullName>
    </submittedName>
</protein>
<dbReference type="Proteomes" id="UP001141253">
    <property type="component" value="Chromosome 3"/>
</dbReference>
<dbReference type="PANTHER" id="PTHR35998">
    <property type="entry name" value="OS02G0127900 PROTEIN"/>
    <property type="match status" value="1"/>
</dbReference>
<keyword evidence="2" id="KW-1185">Reference proteome</keyword>